<dbReference type="SUPFAM" id="SSF53474">
    <property type="entry name" value="alpha/beta-Hydrolases"/>
    <property type="match status" value="1"/>
</dbReference>
<keyword evidence="2" id="KW-0378">Hydrolase</keyword>
<keyword evidence="3" id="KW-1185">Reference proteome</keyword>
<proteinExistence type="predicted"/>
<feature type="domain" description="AB hydrolase-1" evidence="1">
    <location>
        <begin position="39"/>
        <end position="272"/>
    </location>
</feature>
<dbReference type="InterPro" id="IPR050266">
    <property type="entry name" value="AB_hydrolase_sf"/>
</dbReference>
<dbReference type="Gene3D" id="3.40.50.1820">
    <property type="entry name" value="alpha/beta hydrolase"/>
    <property type="match status" value="1"/>
</dbReference>
<dbReference type="InterPro" id="IPR000073">
    <property type="entry name" value="AB_hydrolase_1"/>
</dbReference>
<dbReference type="PANTHER" id="PTHR43798">
    <property type="entry name" value="MONOACYLGLYCEROL LIPASE"/>
    <property type="match status" value="1"/>
</dbReference>
<evidence type="ECO:0000313" key="3">
    <source>
        <dbReference type="Proteomes" id="UP001164693"/>
    </source>
</evidence>
<evidence type="ECO:0000313" key="2">
    <source>
        <dbReference type="EMBL" id="WAX56152.1"/>
    </source>
</evidence>
<evidence type="ECO:0000259" key="1">
    <source>
        <dbReference type="Pfam" id="PF12697"/>
    </source>
</evidence>
<gene>
    <name evidence="2" type="ORF">M6B22_16640</name>
</gene>
<name>A0ABY7JXX0_9ACTN</name>
<accession>A0ABY7JXX0</accession>
<dbReference type="EMBL" id="CP097463">
    <property type="protein sequence ID" value="WAX56152.1"/>
    <property type="molecule type" value="Genomic_DNA"/>
</dbReference>
<dbReference type="Proteomes" id="UP001164693">
    <property type="component" value="Chromosome"/>
</dbReference>
<dbReference type="InterPro" id="IPR029058">
    <property type="entry name" value="AB_hydrolase_fold"/>
</dbReference>
<dbReference type="Pfam" id="PF12697">
    <property type="entry name" value="Abhydrolase_6"/>
    <property type="match status" value="1"/>
</dbReference>
<reference evidence="2" key="1">
    <citation type="submission" date="2022-05" db="EMBL/GenBank/DDBJ databases">
        <title>Jatrophihabitans sp. SB3-54 whole genome sequence.</title>
        <authorList>
            <person name="Suh M.K."/>
            <person name="Eom M.K."/>
            <person name="Kim J.S."/>
            <person name="Kim H.S."/>
            <person name="Do H.E."/>
            <person name="Shin Y.K."/>
            <person name="Lee J.-S."/>
        </authorList>
    </citation>
    <scope>NUCLEOTIDE SEQUENCE</scope>
    <source>
        <strain evidence="2">SB3-54</strain>
    </source>
</reference>
<dbReference type="GO" id="GO:0016787">
    <property type="term" value="F:hydrolase activity"/>
    <property type="evidence" value="ECO:0007669"/>
    <property type="project" value="UniProtKB-KW"/>
</dbReference>
<sequence length="282" mass="28853">MTRIASQLDLGAARPLSIATADGPIAALHSGPPDGRPALLLPGYTGSKEDFGPIMDALAGAGLHAVAIDLPGQYESPGPTEVAGYTTGALGSRVREIAAQLGDGVHLVGHSFGGLVARAAVLAGADLFASLVLMDSGPAALSGSRAERIELMRPLLPELGVAGIYAASEALAASEPDHVPDPPELAAFMQRRFVAGSAAMLAGMGEAVTSEPDRVAELAAAGLPMLVMFGVRDDAWLPQLQREMALRLGARCVEIDGAAHSPAVENPEATATALIEFWRAQG</sequence>
<dbReference type="RefSeq" id="WP_269442681.1">
    <property type="nucleotide sequence ID" value="NZ_CP097463.1"/>
</dbReference>
<organism evidence="2 3">
    <name type="scientific">Jatrophihabitans cynanchi</name>
    <dbReference type="NCBI Taxonomy" id="2944128"/>
    <lineage>
        <taxon>Bacteria</taxon>
        <taxon>Bacillati</taxon>
        <taxon>Actinomycetota</taxon>
        <taxon>Actinomycetes</taxon>
        <taxon>Jatrophihabitantales</taxon>
        <taxon>Jatrophihabitantaceae</taxon>
        <taxon>Jatrophihabitans</taxon>
    </lineage>
</organism>
<protein>
    <submittedName>
        <fullName evidence="2">Alpha/beta hydrolase</fullName>
    </submittedName>
</protein>